<dbReference type="GO" id="GO:0016413">
    <property type="term" value="F:O-acetyltransferase activity"/>
    <property type="evidence" value="ECO:0007669"/>
    <property type="project" value="InterPro"/>
</dbReference>
<sequence length="474" mass="54989">MKQLFYPLVSCFSLLLRKHSSNGRRLTPFVSFGLSGFIFFAVVFIYGEDFHCYFSIAQQQQHRGTTTVVSSNFQQSQHHLHLDQDSVNPHPLYNAQLSNPPSISPLPKTKTALAPTKTDDHVGGVEEECDLFSGKWVWDESNRPLYEESECPYIQQQFSCQAHGRPDKDYQFWKWQPHGCSLPSFNASLMLEKLKGKRMLFIGDSLNRGQFISFVCLLHGLIPQRAQSMTTFESFTVFRAEHYNATIEFHWSPFLLESNSDNRANLQKKKKRIVRKETINKLSEYWKGGDILVFNTYIWWITGSKFKILLGSFEQEKKDIIEMETEDAYQMAMETLLKWVDTNTERNKTRVFFTGMSPSHGRSSEWGGDKDGNCYNQTTPIEDPSYWGFGSRKSIMRVIEDVFSRSKVPITFLNITQLSEYRKDAHTSIYKNQWKPLTPKQLANPGHYADCTHWCLPGLQDTWNELLYAKLLHL</sequence>
<evidence type="ECO:0000256" key="1">
    <source>
        <dbReference type="ARBA" id="ARBA00004167"/>
    </source>
</evidence>
<accession>A0AAD4XJ31</accession>
<feature type="transmembrane region" description="Helical" evidence="7">
    <location>
        <begin position="26"/>
        <end position="46"/>
    </location>
</feature>
<dbReference type="AlphaFoldDB" id="A0AAD4XJ31"/>
<dbReference type="GO" id="GO:0005794">
    <property type="term" value="C:Golgi apparatus"/>
    <property type="evidence" value="ECO:0007669"/>
    <property type="project" value="TreeGrafter"/>
</dbReference>
<evidence type="ECO:0000259" key="8">
    <source>
        <dbReference type="Pfam" id="PF13839"/>
    </source>
</evidence>
<evidence type="ECO:0000313" key="10">
    <source>
        <dbReference type="EMBL" id="KAI3915394.1"/>
    </source>
</evidence>
<dbReference type="InterPro" id="IPR029962">
    <property type="entry name" value="TBL"/>
</dbReference>
<name>A0AAD4XJ31_9MAGN</name>
<proteinExistence type="inferred from homology"/>
<evidence type="ECO:0000313" key="11">
    <source>
        <dbReference type="Proteomes" id="UP001202328"/>
    </source>
</evidence>
<protein>
    <recommendedName>
        <fullName evidence="12">Trichome birefringence-like N-terminal domain-containing protein</fullName>
    </recommendedName>
</protein>
<evidence type="ECO:0000256" key="5">
    <source>
        <dbReference type="ARBA" id="ARBA00022989"/>
    </source>
</evidence>
<keyword evidence="6 7" id="KW-0472">Membrane</keyword>
<organism evidence="10 11">
    <name type="scientific">Papaver atlanticum</name>
    <dbReference type="NCBI Taxonomy" id="357466"/>
    <lineage>
        <taxon>Eukaryota</taxon>
        <taxon>Viridiplantae</taxon>
        <taxon>Streptophyta</taxon>
        <taxon>Embryophyta</taxon>
        <taxon>Tracheophyta</taxon>
        <taxon>Spermatophyta</taxon>
        <taxon>Magnoliopsida</taxon>
        <taxon>Ranunculales</taxon>
        <taxon>Papaveraceae</taxon>
        <taxon>Papaveroideae</taxon>
        <taxon>Papaver</taxon>
    </lineage>
</organism>
<evidence type="ECO:0000256" key="7">
    <source>
        <dbReference type="SAM" id="Phobius"/>
    </source>
</evidence>
<evidence type="ECO:0008006" key="12">
    <source>
        <dbReference type="Google" id="ProtNLM"/>
    </source>
</evidence>
<comment type="caution">
    <text evidence="10">The sequence shown here is derived from an EMBL/GenBank/DDBJ whole genome shotgun (WGS) entry which is preliminary data.</text>
</comment>
<dbReference type="PANTHER" id="PTHR32285:SF62">
    <property type="entry name" value="PROTEIN TRICHOME BIREFRINGENCE-LIKE 33"/>
    <property type="match status" value="1"/>
</dbReference>
<keyword evidence="3 7" id="KW-0812">Transmembrane</keyword>
<dbReference type="Pfam" id="PF14416">
    <property type="entry name" value="PMR5N"/>
    <property type="match status" value="1"/>
</dbReference>
<dbReference type="Proteomes" id="UP001202328">
    <property type="component" value="Unassembled WGS sequence"/>
</dbReference>
<evidence type="ECO:0000256" key="3">
    <source>
        <dbReference type="ARBA" id="ARBA00022692"/>
    </source>
</evidence>
<dbReference type="InterPro" id="IPR026057">
    <property type="entry name" value="TBL_C"/>
</dbReference>
<dbReference type="Pfam" id="PF13839">
    <property type="entry name" value="PC-Esterase"/>
    <property type="match status" value="1"/>
</dbReference>
<comment type="subcellular location">
    <subcellularLocation>
        <location evidence="1">Membrane</location>
        <topology evidence="1">Single-pass membrane protein</topology>
    </subcellularLocation>
</comment>
<evidence type="ECO:0000256" key="6">
    <source>
        <dbReference type="ARBA" id="ARBA00023136"/>
    </source>
</evidence>
<keyword evidence="5 7" id="KW-1133">Transmembrane helix</keyword>
<evidence type="ECO:0000256" key="2">
    <source>
        <dbReference type="ARBA" id="ARBA00007727"/>
    </source>
</evidence>
<gene>
    <name evidence="10" type="ORF">MKW98_022352</name>
</gene>
<dbReference type="InterPro" id="IPR025846">
    <property type="entry name" value="TBL_N"/>
</dbReference>
<evidence type="ECO:0000256" key="4">
    <source>
        <dbReference type="ARBA" id="ARBA00022968"/>
    </source>
</evidence>
<keyword evidence="11" id="KW-1185">Reference proteome</keyword>
<feature type="domain" description="Trichome birefringence-like C-terminal" evidence="8">
    <location>
        <begin position="182"/>
        <end position="469"/>
    </location>
</feature>
<feature type="domain" description="Trichome birefringence-like N-terminal" evidence="9">
    <location>
        <begin position="127"/>
        <end position="181"/>
    </location>
</feature>
<comment type="similarity">
    <text evidence="2">Belongs to the PC-esterase family. TBL subfamily.</text>
</comment>
<reference evidence="10" key="1">
    <citation type="submission" date="2022-04" db="EMBL/GenBank/DDBJ databases">
        <title>A functionally conserved STORR gene fusion in Papaver species that diverged 16.8 million years ago.</title>
        <authorList>
            <person name="Catania T."/>
        </authorList>
    </citation>
    <scope>NUCLEOTIDE SEQUENCE</scope>
    <source>
        <strain evidence="10">S-188037</strain>
    </source>
</reference>
<keyword evidence="4" id="KW-0735">Signal-anchor</keyword>
<dbReference type="EMBL" id="JAJJMB010009159">
    <property type="protein sequence ID" value="KAI3915394.1"/>
    <property type="molecule type" value="Genomic_DNA"/>
</dbReference>
<dbReference type="GO" id="GO:0016020">
    <property type="term" value="C:membrane"/>
    <property type="evidence" value="ECO:0007669"/>
    <property type="project" value="UniProtKB-SubCell"/>
</dbReference>
<dbReference type="PANTHER" id="PTHR32285">
    <property type="entry name" value="PROTEIN TRICHOME BIREFRINGENCE-LIKE 9-RELATED"/>
    <property type="match status" value="1"/>
</dbReference>
<evidence type="ECO:0000259" key="9">
    <source>
        <dbReference type="Pfam" id="PF14416"/>
    </source>
</evidence>